<name>A0A074ZGR3_OPIVI</name>
<dbReference type="SUPFAM" id="SSF48317">
    <property type="entry name" value="Acid phosphatase/Vanadium-dependent haloperoxidase"/>
    <property type="match status" value="1"/>
</dbReference>
<evidence type="ECO:0000256" key="5">
    <source>
        <dbReference type="ARBA" id="ARBA00023136"/>
    </source>
</evidence>
<accession>A0A074ZGR3</accession>
<evidence type="ECO:0000313" key="9">
    <source>
        <dbReference type="EMBL" id="KER26471.1"/>
    </source>
</evidence>
<proteinExistence type="inferred from homology"/>
<dbReference type="Pfam" id="PF01569">
    <property type="entry name" value="PAP2"/>
    <property type="match status" value="1"/>
</dbReference>
<dbReference type="AlphaFoldDB" id="A0A074ZGR3"/>
<dbReference type="STRING" id="6198.A0A074ZGR3"/>
<reference evidence="9 10" key="1">
    <citation type="submission" date="2013-11" db="EMBL/GenBank/DDBJ databases">
        <title>Opisthorchis viverrini - life in the bile duct.</title>
        <authorList>
            <person name="Young N.D."/>
            <person name="Nagarajan N."/>
            <person name="Lin S.J."/>
            <person name="Korhonen P.K."/>
            <person name="Jex A.R."/>
            <person name="Hall R.S."/>
            <person name="Safavi-Hemami H."/>
            <person name="Kaewkong W."/>
            <person name="Bertrand D."/>
            <person name="Gao S."/>
            <person name="Seet Q."/>
            <person name="Wongkham S."/>
            <person name="Teh B.T."/>
            <person name="Wongkham C."/>
            <person name="Intapan P.M."/>
            <person name="Maleewong W."/>
            <person name="Yang X."/>
            <person name="Hu M."/>
            <person name="Wang Z."/>
            <person name="Hofmann A."/>
            <person name="Sternberg P.W."/>
            <person name="Tan P."/>
            <person name="Wang J."/>
            <person name="Gasser R.B."/>
        </authorList>
    </citation>
    <scope>NUCLEOTIDE SEQUENCE [LARGE SCALE GENOMIC DNA]</scope>
</reference>
<evidence type="ECO:0000256" key="3">
    <source>
        <dbReference type="ARBA" id="ARBA00022692"/>
    </source>
</evidence>
<dbReference type="GO" id="GO:0008195">
    <property type="term" value="F:phosphatidate phosphatase activity"/>
    <property type="evidence" value="ECO:0007669"/>
    <property type="project" value="TreeGrafter"/>
</dbReference>
<dbReference type="Gene3D" id="1.20.144.10">
    <property type="entry name" value="Phosphatidic acid phosphatase type 2/haloperoxidase"/>
    <property type="match status" value="1"/>
</dbReference>
<keyword evidence="4 6" id="KW-1133">Transmembrane helix</keyword>
<evidence type="ECO:0000256" key="1">
    <source>
        <dbReference type="ARBA" id="ARBA00004141"/>
    </source>
</evidence>
<dbReference type="Proteomes" id="UP000054324">
    <property type="component" value="Unassembled WGS sequence"/>
</dbReference>
<dbReference type="GeneID" id="20320446"/>
<keyword evidence="3 6" id="KW-0812">Transmembrane</keyword>
<sequence>MRIHPKLSGFFCNDNSIRYPYYEDSVSAKILLIYAYLLPTLVVAVLEFIIALYRSYVERTKDAWKTMAVWVYNLVTIYLISLGLTSILTSVFKIAVGRPRPHFLDVCQPNITLVNCTGFINEYSCQGTRTRALHDMKAVLNYSSAHPKSVFVGIASSMFKRVTAVCTEEVDGTAAQNEVKKELRGCGYPASLIRRQLRMVLVPVVKPDRDWIGTAVIPPETSEVIRRILNTANIREEKRRETLLFALVRLKDRLTANRTKHCL</sequence>
<evidence type="ECO:0000256" key="4">
    <source>
        <dbReference type="ARBA" id="ARBA00022989"/>
    </source>
</evidence>
<dbReference type="RefSeq" id="XP_009169748.1">
    <property type="nucleotide sequence ID" value="XM_009171484.1"/>
</dbReference>
<dbReference type="GO" id="GO:0046839">
    <property type="term" value="P:phospholipid dephosphorylation"/>
    <property type="evidence" value="ECO:0007669"/>
    <property type="project" value="TreeGrafter"/>
</dbReference>
<feature type="transmembrane region" description="Helical" evidence="6">
    <location>
        <begin position="70"/>
        <end position="92"/>
    </location>
</feature>
<evidence type="ECO:0000313" key="10">
    <source>
        <dbReference type="Proteomes" id="UP000054324"/>
    </source>
</evidence>
<comment type="subcellular location">
    <subcellularLocation>
        <location evidence="1">Membrane</location>
        <topology evidence="1">Multi-pass membrane protein</topology>
    </subcellularLocation>
</comment>
<evidence type="ECO:0000259" key="7">
    <source>
        <dbReference type="Pfam" id="PF01569"/>
    </source>
</evidence>
<feature type="transmembrane region" description="Helical" evidence="6">
    <location>
        <begin position="31"/>
        <end position="50"/>
    </location>
</feature>
<keyword evidence="10" id="KW-1185">Reference proteome</keyword>
<dbReference type="PANTHER" id="PTHR10165:SF103">
    <property type="entry name" value="PHOSPHOLIPID PHOSPHATASE HOMOLOG 1.2 HOMOLOG"/>
    <property type="match status" value="1"/>
</dbReference>
<keyword evidence="5 6" id="KW-0472">Membrane</keyword>
<feature type="domain" description="Helix-turn-helix" evidence="8">
    <location>
        <begin position="139"/>
        <end position="197"/>
    </location>
</feature>
<gene>
    <name evidence="9" type="ORF">T265_06264</name>
</gene>
<dbReference type="GO" id="GO:0006644">
    <property type="term" value="P:phospholipid metabolic process"/>
    <property type="evidence" value="ECO:0007669"/>
    <property type="project" value="InterPro"/>
</dbReference>
<comment type="similarity">
    <text evidence="2">Belongs to the PA-phosphatase related phosphoesterase family.</text>
</comment>
<dbReference type="GO" id="GO:0005886">
    <property type="term" value="C:plasma membrane"/>
    <property type="evidence" value="ECO:0007669"/>
    <property type="project" value="TreeGrafter"/>
</dbReference>
<dbReference type="OrthoDB" id="8907274at2759"/>
<feature type="domain" description="Phosphatidic acid phosphatase type 2/haloperoxidase" evidence="7">
    <location>
        <begin position="75"/>
        <end position="113"/>
    </location>
</feature>
<dbReference type="PANTHER" id="PTHR10165">
    <property type="entry name" value="LIPID PHOSPHATE PHOSPHATASE"/>
    <property type="match status" value="1"/>
</dbReference>
<dbReference type="CTD" id="20320446"/>
<dbReference type="GO" id="GO:0007165">
    <property type="term" value="P:signal transduction"/>
    <property type="evidence" value="ECO:0007669"/>
    <property type="project" value="TreeGrafter"/>
</dbReference>
<organism evidence="9 10">
    <name type="scientific">Opisthorchis viverrini</name>
    <name type="common">Southeast Asian liver fluke</name>
    <dbReference type="NCBI Taxonomy" id="6198"/>
    <lineage>
        <taxon>Eukaryota</taxon>
        <taxon>Metazoa</taxon>
        <taxon>Spiralia</taxon>
        <taxon>Lophotrochozoa</taxon>
        <taxon>Platyhelminthes</taxon>
        <taxon>Trematoda</taxon>
        <taxon>Digenea</taxon>
        <taxon>Opisthorchiida</taxon>
        <taxon>Opisthorchiata</taxon>
        <taxon>Opisthorchiidae</taxon>
        <taxon>Opisthorchis</taxon>
    </lineage>
</organism>
<dbReference type="EMBL" id="KL596746">
    <property type="protein sequence ID" value="KER26471.1"/>
    <property type="molecule type" value="Genomic_DNA"/>
</dbReference>
<dbReference type="Pfam" id="PF26215">
    <property type="entry name" value="HTH_animal"/>
    <property type="match status" value="1"/>
</dbReference>
<protein>
    <submittedName>
        <fullName evidence="9">Uncharacterized protein</fullName>
    </submittedName>
</protein>
<dbReference type="InterPro" id="IPR058912">
    <property type="entry name" value="HTH_animal"/>
</dbReference>
<evidence type="ECO:0000256" key="2">
    <source>
        <dbReference type="ARBA" id="ARBA00008816"/>
    </source>
</evidence>
<dbReference type="KEGG" id="ovi:T265_06264"/>
<evidence type="ECO:0000256" key="6">
    <source>
        <dbReference type="SAM" id="Phobius"/>
    </source>
</evidence>
<dbReference type="InterPro" id="IPR043216">
    <property type="entry name" value="PAP-like"/>
</dbReference>
<dbReference type="InterPro" id="IPR036938">
    <property type="entry name" value="PAP2/HPO_sf"/>
</dbReference>
<evidence type="ECO:0000259" key="8">
    <source>
        <dbReference type="Pfam" id="PF26215"/>
    </source>
</evidence>
<dbReference type="InterPro" id="IPR000326">
    <property type="entry name" value="PAP2/HPO"/>
</dbReference>